<evidence type="ECO:0000313" key="3">
    <source>
        <dbReference type="Proteomes" id="UP001295444"/>
    </source>
</evidence>
<accession>A0AAD1T139</accession>
<sequence>MRGRGRCRSPSPEVLQTLPPPLDCWIHHGTCTSLLLYMQACWMDAGGRKQRHSAYPKWRQSMPRCRMQTTLPRKPEQQAANGPGTVLSSDRVAEAEKDGGNKLTTASRVECPRTSGSEKH</sequence>
<feature type="region of interest" description="Disordered" evidence="1">
    <location>
        <begin position="71"/>
        <end position="120"/>
    </location>
</feature>
<dbReference type="Proteomes" id="UP001295444">
    <property type="component" value="Chromosome 09"/>
</dbReference>
<organism evidence="2 3">
    <name type="scientific">Pelobates cultripes</name>
    <name type="common">Western spadefoot toad</name>
    <dbReference type="NCBI Taxonomy" id="61616"/>
    <lineage>
        <taxon>Eukaryota</taxon>
        <taxon>Metazoa</taxon>
        <taxon>Chordata</taxon>
        <taxon>Craniata</taxon>
        <taxon>Vertebrata</taxon>
        <taxon>Euteleostomi</taxon>
        <taxon>Amphibia</taxon>
        <taxon>Batrachia</taxon>
        <taxon>Anura</taxon>
        <taxon>Pelobatoidea</taxon>
        <taxon>Pelobatidae</taxon>
        <taxon>Pelobates</taxon>
    </lineage>
</organism>
<gene>
    <name evidence="2" type="ORF">PECUL_23A029474</name>
</gene>
<name>A0AAD1T139_PELCU</name>
<dbReference type="AlphaFoldDB" id="A0AAD1T139"/>
<feature type="compositionally biased region" description="Basic and acidic residues" evidence="1">
    <location>
        <begin position="91"/>
        <end position="100"/>
    </location>
</feature>
<evidence type="ECO:0000313" key="2">
    <source>
        <dbReference type="EMBL" id="CAH2316365.1"/>
    </source>
</evidence>
<protein>
    <submittedName>
        <fullName evidence="2">Uncharacterized protein</fullName>
    </submittedName>
</protein>
<proteinExistence type="predicted"/>
<evidence type="ECO:0000256" key="1">
    <source>
        <dbReference type="SAM" id="MobiDB-lite"/>
    </source>
</evidence>
<dbReference type="EMBL" id="OW240920">
    <property type="protein sequence ID" value="CAH2316365.1"/>
    <property type="molecule type" value="Genomic_DNA"/>
</dbReference>
<reference evidence="2" key="1">
    <citation type="submission" date="2022-03" db="EMBL/GenBank/DDBJ databases">
        <authorList>
            <person name="Alioto T."/>
            <person name="Alioto T."/>
            <person name="Gomez Garrido J."/>
        </authorList>
    </citation>
    <scope>NUCLEOTIDE SEQUENCE</scope>
</reference>
<keyword evidence="3" id="KW-1185">Reference proteome</keyword>